<evidence type="ECO:0000313" key="1">
    <source>
        <dbReference type="EMBL" id="ACN52627.1"/>
    </source>
</evidence>
<gene>
    <name evidence="1" type="ORF">BVAVS116_B0022</name>
</gene>
<keyword evidence="2" id="KW-1185">Reference proteome</keyword>
<organism evidence="1 2">
    <name type="scientific">Borreliella valaisiana VS116</name>
    <dbReference type="NCBI Taxonomy" id="445987"/>
    <lineage>
        <taxon>Bacteria</taxon>
        <taxon>Pseudomonadati</taxon>
        <taxon>Spirochaetota</taxon>
        <taxon>Spirochaetia</taxon>
        <taxon>Spirochaetales</taxon>
        <taxon>Borreliaceae</taxon>
        <taxon>Borreliella</taxon>
    </lineage>
</organism>
<geneLocation type="plasmid" evidence="1 2">
    <name>VS116_cp26</name>
</geneLocation>
<evidence type="ECO:0000313" key="2">
    <source>
        <dbReference type="Proteomes" id="UP000006163"/>
    </source>
</evidence>
<dbReference type="HOGENOM" id="CLU_2407441_0_0_12"/>
<reference evidence="1 2" key="1">
    <citation type="submission" date="2009-02" db="EMBL/GenBank/DDBJ databases">
        <authorList>
            <person name="Fraser-Liggett C.M."/>
            <person name="Mongodin E.F."/>
            <person name="Casjens B."/>
            <person name="Dunn J."/>
            <person name="Luft B."/>
            <person name="Qiu W."/>
            <person name="Schutzer S."/>
            <person name="Sebastian Y."/>
        </authorList>
    </citation>
    <scope>NUCLEOTIDE SEQUENCE [LARGE SCALE GENOMIC DNA]</scope>
    <source>
        <strain evidence="1 2">VS116</strain>
        <plasmid evidence="1 2">VS116_cp26</plasmid>
    </source>
</reference>
<dbReference type="Proteomes" id="UP000006163">
    <property type="component" value="Plasmid VS116_cp26"/>
</dbReference>
<accession>C0R835</accession>
<keyword evidence="1" id="KW-0614">Plasmid</keyword>
<proteinExistence type="predicted"/>
<dbReference type="AlphaFoldDB" id="C0R835"/>
<name>C0R835_BORVA</name>
<sequence>MASFLTIIPPLTKPIKAIKRPIPTEIEYFKFIGIEIIICSLTLKKDRRIKINPSIKTAANATCQGIFIPITTENAKNAFKLIPEANARGVLV</sequence>
<dbReference type="EMBL" id="CP001432">
    <property type="protein sequence ID" value="ACN52627.1"/>
    <property type="molecule type" value="Genomic_DNA"/>
</dbReference>
<protein>
    <submittedName>
        <fullName evidence="1">Uncharacterized protein</fullName>
    </submittedName>
</protein>